<dbReference type="InParanoid" id="A0A078BAR8"/>
<evidence type="ECO:0000313" key="4">
    <source>
        <dbReference type="Proteomes" id="UP000039865"/>
    </source>
</evidence>
<reference evidence="3 4" key="1">
    <citation type="submission" date="2014-06" db="EMBL/GenBank/DDBJ databases">
        <authorList>
            <person name="Swart Estienne"/>
        </authorList>
    </citation>
    <scope>NUCLEOTIDE SEQUENCE [LARGE SCALE GENOMIC DNA]</scope>
    <source>
        <strain evidence="3 4">130c</strain>
    </source>
</reference>
<feature type="coiled-coil region" evidence="1">
    <location>
        <begin position="444"/>
        <end position="489"/>
    </location>
</feature>
<dbReference type="Proteomes" id="UP000039865">
    <property type="component" value="Unassembled WGS sequence"/>
</dbReference>
<keyword evidence="1" id="KW-0175">Coiled coil</keyword>
<dbReference type="EMBL" id="CCKQ01019638">
    <property type="protein sequence ID" value="CDW91660.1"/>
    <property type="molecule type" value="Genomic_DNA"/>
</dbReference>
<gene>
    <name evidence="3" type="primary">Contig3605.g3844</name>
    <name evidence="3" type="ORF">STYLEM_20819</name>
</gene>
<sequence>MQQQLDNQCLDISRKLKLKIKHKKVKSELDFTNKVQPRFHIQKPLVIQTLQQQNIEVKASVDSIAQTVKNYKLMEQNKQIGSHQHLLSKEYVAIPNNYNYNHSLIKPLFINTKQGTQSVLQQNPQSMALFGIKTTTSEDRKIIKQLNQNFFKIFLNSGGKNSTNMLSQTTNPSSLATPSTKNASIINQKYVGEEYLKSKMTMDRPRPVTNLGQNFQTGHTASLGSISSSHFQSPKLSYNQHPLDNQRSEYYQRNLANKELQKNRLKIKAIIDKSQSRNSSIKKDDTQSSLSTSQINNGNQEQKYNNQRVARKIIAVNAQSKELGLIRSRKSRGPSKGSQSLTKVLSSELLKQINDNSPMNNAPKRKTQKNVSQIELPNIPIKVSQDIDDWQIRERASSSLLMVKGSLNSNGLDTSMDQISTPMMGFSPDMNTKHLQPLAGDVSFRNLRADKNNCKVELIQLQQRITERLNNYQEENHQLKQFIKTILEENRNLKQRLMEKDEPNFDEYCYDEEQLLQYEKHKQSLLIQDQQSQ</sequence>
<feature type="region of interest" description="Disordered" evidence="2">
    <location>
        <begin position="204"/>
        <end position="244"/>
    </location>
</feature>
<name>A0A078BAR8_STYLE</name>
<proteinExistence type="predicted"/>
<feature type="region of interest" description="Disordered" evidence="2">
    <location>
        <begin position="274"/>
        <end position="305"/>
    </location>
</feature>
<feature type="compositionally biased region" description="Polar residues" evidence="2">
    <location>
        <begin position="287"/>
        <end position="305"/>
    </location>
</feature>
<accession>A0A078BAR8</accession>
<evidence type="ECO:0000256" key="1">
    <source>
        <dbReference type="SAM" id="Coils"/>
    </source>
</evidence>
<feature type="compositionally biased region" description="Polar residues" evidence="2">
    <location>
        <begin position="210"/>
        <end position="244"/>
    </location>
</feature>
<keyword evidence="4" id="KW-1185">Reference proteome</keyword>
<organism evidence="3 4">
    <name type="scientific">Stylonychia lemnae</name>
    <name type="common">Ciliate</name>
    <dbReference type="NCBI Taxonomy" id="5949"/>
    <lineage>
        <taxon>Eukaryota</taxon>
        <taxon>Sar</taxon>
        <taxon>Alveolata</taxon>
        <taxon>Ciliophora</taxon>
        <taxon>Intramacronucleata</taxon>
        <taxon>Spirotrichea</taxon>
        <taxon>Stichotrichia</taxon>
        <taxon>Sporadotrichida</taxon>
        <taxon>Oxytrichidae</taxon>
        <taxon>Stylonychinae</taxon>
        <taxon>Stylonychia</taxon>
    </lineage>
</organism>
<feature type="region of interest" description="Disordered" evidence="2">
    <location>
        <begin position="352"/>
        <end position="371"/>
    </location>
</feature>
<protein>
    <submittedName>
        <fullName evidence="3">Uncharacterized protein</fullName>
    </submittedName>
</protein>
<feature type="compositionally biased region" description="Basic and acidic residues" evidence="2">
    <location>
        <begin position="274"/>
        <end position="286"/>
    </location>
</feature>
<dbReference type="AlphaFoldDB" id="A0A078BAR8"/>
<evidence type="ECO:0000313" key="3">
    <source>
        <dbReference type="EMBL" id="CDW91660.1"/>
    </source>
</evidence>
<evidence type="ECO:0000256" key="2">
    <source>
        <dbReference type="SAM" id="MobiDB-lite"/>
    </source>
</evidence>